<keyword evidence="2" id="KW-1185">Reference proteome</keyword>
<evidence type="ECO:0000313" key="1">
    <source>
        <dbReference type="EMBL" id="CRK14801.1"/>
    </source>
</evidence>
<sequence length="177" mass="18538">MIDPLRALATTHIKYRLGNMRVGVLLPEIAMHRYTQPVRPGTAKALLEQQRRTLIGVAREPDGVEQTSAPLDRACGPRARGFVGGQPLVNGPVSNEAVAVHDRLRGDAADGVALGVEEGLGVADVHGGAAAEVRHGQLVKVIFRHEDLAACGEGFEEGRDAGRAACELGAVGQGDGI</sequence>
<name>A0A0G4KYN6_VERLO</name>
<dbReference type="Proteomes" id="UP000044602">
    <property type="component" value="Unassembled WGS sequence"/>
</dbReference>
<dbReference type="AlphaFoldDB" id="A0A0G4KYN6"/>
<protein>
    <submittedName>
        <fullName evidence="1">Uncharacterized protein</fullName>
    </submittedName>
</protein>
<reference evidence="1 2" key="1">
    <citation type="submission" date="2015-05" db="EMBL/GenBank/DDBJ databases">
        <authorList>
            <person name="Wang D.B."/>
            <person name="Wang M."/>
        </authorList>
    </citation>
    <scope>NUCLEOTIDE SEQUENCE [LARGE SCALE GENOMIC DNA]</scope>
    <source>
        <strain evidence="1">VL1</strain>
    </source>
</reference>
<accession>A0A0G4KYN6</accession>
<dbReference type="EMBL" id="CVQH01005891">
    <property type="protein sequence ID" value="CRK14801.1"/>
    <property type="molecule type" value="Genomic_DNA"/>
</dbReference>
<organism evidence="1 2">
    <name type="scientific">Verticillium longisporum</name>
    <name type="common">Verticillium dahliae var. longisporum</name>
    <dbReference type="NCBI Taxonomy" id="100787"/>
    <lineage>
        <taxon>Eukaryota</taxon>
        <taxon>Fungi</taxon>
        <taxon>Dikarya</taxon>
        <taxon>Ascomycota</taxon>
        <taxon>Pezizomycotina</taxon>
        <taxon>Sordariomycetes</taxon>
        <taxon>Hypocreomycetidae</taxon>
        <taxon>Glomerellales</taxon>
        <taxon>Plectosphaerellaceae</taxon>
        <taxon>Verticillium</taxon>
    </lineage>
</organism>
<evidence type="ECO:0000313" key="2">
    <source>
        <dbReference type="Proteomes" id="UP000044602"/>
    </source>
</evidence>
<proteinExistence type="predicted"/>
<gene>
    <name evidence="1" type="ORF">BN1708_011262</name>
</gene>